<comment type="subunit">
    <text evidence="6">Part of the multisubunit transport protein particle (TRAPP) complex. The heterodimer TRAPPC6B-TRAPPC3 interacts with TRAPPC1 likely providing a core for TRAPP complex formation.</text>
</comment>
<keyword evidence="4 7" id="KW-0333">Golgi apparatus</keyword>
<dbReference type="EMBL" id="LR902548">
    <property type="protein sequence ID" value="CAD7250720.1"/>
    <property type="molecule type" value="Genomic_DNA"/>
</dbReference>
<dbReference type="PANTHER" id="PTHR23249">
    <property type="entry name" value="TRAFFICKING PROTEIN PARTICLE COMPLEX SUBUNIT"/>
    <property type="match status" value="1"/>
</dbReference>
<dbReference type="Pfam" id="PF04099">
    <property type="entry name" value="Sybindin"/>
    <property type="match status" value="1"/>
</dbReference>
<evidence type="ECO:0000256" key="4">
    <source>
        <dbReference type="ARBA" id="ARBA00023034"/>
    </source>
</evidence>
<dbReference type="CDD" id="cd14855">
    <property type="entry name" value="TRAPPC1_MUM2"/>
    <property type="match status" value="1"/>
</dbReference>
<sequence length="144" mass="16659">MTVYNLYIFNKRGALLYYGEWNRWKHSGISQEEEAKLMYGSLFSLKSFVSKISPWDLKEGFQCYKTNKYKLTMFETPTGLKFIMNTDVNAPNVRELLQIIYAQVFVEYVVKNPLCSTQEPIISELFKSKLDEVVKTSPASVSKG</sequence>
<dbReference type="GO" id="GO:0005783">
    <property type="term" value="C:endoplasmic reticulum"/>
    <property type="evidence" value="ECO:0007669"/>
    <property type="project" value="UniProtKB-SubCell"/>
</dbReference>
<dbReference type="Gene3D" id="3.30.450.70">
    <property type="match status" value="1"/>
</dbReference>
<evidence type="ECO:0000256" key="7">
    <source>
        <dbReference type="RuleBase" id="RU366065"/>
    </source>
</evidence>
<comment type="similarity">
    <text evidence="5">Belongs to the TRAPP small subunits family. BET5 subfamily.</text>
</comment>
<keyword evidence="2 7" id="KW-0256">Endoplasmic reticulum</keyword>
<keyword evidence="3 7" id="KW-0931">ER-Golgi transport</keyword>
<dbReference type="GO" id="GO:0005794">
    <property type="term" value="C:Golgi apparatus"/>
    <property type="evidence" value="ECO:0007669"/>
    <property type="project" value="UniProtKB-SubCell"/>
</dbReference>
<evidence type="ECO:0000256" key="3">
    <source>
        <dbReference type="ARBA" id="ARBA00022892"/>
    </source>
</evidence>
<keyword evidence="1 7" id="KW-0813">Transport</keyword>
<gene>
    <name evidence="8" type="ORF">DSTB1V02_LOCUS10489</name>
</gene>
<dbReference type="AlphaFoldDB" id="A0A7R9FQ78"/>
<dbReference type="GO" id="GO:0006888">
    <property type="term" value="P:endoplasmic reticulum to Golgi vesicle-mediated transport"/>
    <property type="evidence" value="ECO:0007669"/>
    <property type="project" value="UniProtKB-UniRule"/>
</dbReference>
<dbReference type="SUPFAM" id="SSF64356">
    <property type="entry name" value="SNARE-like"/>
    <property type="match status" value="1"/>
</dbReference>
<accession>A0A7R9FQ78</accession>
<dbReference type="SMART" id="SM01399">
    <property type="entry name" value="Sybindin"/>
    <property type="match status" value="1"/>
</dbReference>
<keyword evidence="9" id="KW-1185">Reference proteome</keyword>
<dbReference type="OrthoDB" id="246406at2759"/>
<dbReference type="EMBL" id="CAJPEV010003031">
    <property type="protein sequence ID" value="CAG0898723.1"/>
    <property type="molecule type" value="Genomic_DNA"/>
</dbReference>
<dbReference type="GO" id="GO:0030008">
    <property type="term" value="C:TRAPP complex"/>
    <property type="evidence" value="ECO:0007669"/>
    <property type="project" value="UniProtKB-UniRule"/>
</dbReference>
<proteinExistence type="inferred from homology"/>
<organism evidence="8">
    <name type="scientific">Darwinula stevensoni</name>
    <dbReference type="NCBI Taxonomy" id="69355"/>
    <lineage>
        <taxon>Eukaryota</taxon>
        <taxon>Metazoa</taxon>
        <taxon>Ecdysozoa</taxon>
        <taxon>Arthropoda</taxon>
        <taxon>Crustacea</taxon>
        <taxon>Oligostraca</taxon>
        <taxon>Ostracoda</taxon>
        <taxon>Podocopa</taxon>
        <taxon>Podocopida</taxon>
        <taxon>Darwinulocopina</taxon>
        <taxon>Darwinuloidea</taxon>
        <taxon>Darwinulidae</taxon>
        <taxon>Darwinula</taxon>
    </lineage>
</organism>
<evidence type="ECO:0000256" key="6">
    <source>
        <dbReference type="ARBA" id="ARBA00062874"/>
    </source>
</evidence>
<evidence type="ECO:0000313" key="8">
    <source>
        <dbReference type="EMBL" id="CAD7250720.1"/>
    </source>
</evidence>
<evidence type="ECO:0000256" key="2">
    <source>
        <dbReference type="ARBA" id="ARBA00022824"/>
    </source>
</evidence>
<dbReference type="FunFam" id="3.30.450.70:FF:000004">
    <property type="entry name" value="Trafficking protein particle complex 1"/>
    <property type="match status" value="1"/>
</dbReference>
<protein>
    <recommendedName>
        <fullName evidence="7">Trafficking protein particle complex subunit</fullName>
    </recommendedName>
</protein>
<dbReference type="InterPro" id="IPR011012">
    <property type="entry name" value="Longin-like_dom_sf"/>
</dbReference>
<dbReference type="InterPro" id="IPR007233">
    <property type="entry name" value="TRAPPC"/>
</dbReference>
<evidence type="ECO:0000256" key="1">
    <source>
        <dbReference type="ARBA" id="ARBA00022448"/>
    </source>
</evidence>
<evidence type="ECO:0000256" key="5">
    <source>
        <dbReference type="ARBA" id="ARBA00038167"/>
    </source>
</evidence>
<evidence type="ECO:0000313" key="9">
    <source>
        <dbReference type="Proteomes" id="UP000677054"/>
    </source>
</evidence>
<dbReference type="PANTHER" id="PTHR23249:SF16">
    <property type="entry name" value="TRAFFICKING PROTEIN PARTICLE COMPLEX SUBUNIT 1"/>
    <property type="match status" value="1"/>
</dbReference>
<dbReference type="Proteomes" id="UP000677054">
    <property type="component" value="Unassembled WGS sequence"/>
</dbReference>
<name>A0A7R9FQ78_9CRUS</name>
<comment type="subcellular location">
    <subcellularLocation>
        <location evidence="7">Endoplasmic reticulum</location>
    </subcellularLocation>
    <subcellularLocation>
        <location evidence="7">Golgi apparatus</location>
        <location evidence="7">cis-Golgi network</location>
    </subcellularLocation>
</comment>
<reference evidence="8" key="1">
    <citation type="submission" date="2020-11" db="EMBL/GenBank/DDBJ databases">
        <authorList>
            <person name="Tran Van P."/>
        </authorList>
    </citation>
    <scope>NUCLEOTIDE SEQUENCE</scope>
</reference>